<dbReference type="SMART" id="SM00175">
    <property type="entry name" value="RAB"/>
    <property type="match status" value="1"/>
</dbReference>
<keyword evidence="2" id="KW-0342">GTP-binding</keyword>
<name>A0A6B2LLB0_9EUKA</name>
<dbReference type="Pfam" id="PF00071">
    <property type="entry name" value="Ras"/>
    <property type="match status" value="1"/>
</dbReference>
<dbReference type="PRINTS" id="PR00449">
    <property type="entry name" value="RASTRNSFRMNG"/>
</dbReference>
<dbReference type="PROSITE" id="PS51421">
    <property type="entry name" value="RAS"/>
    <property type="match status" value="1"/>
</dbReference>
<keyword evidence="1" id="KW-0547">Nucleotide-binding</keyword>
<evidence type="ECO:0000256" key="2">
    <source>
        <dbReference type="ARBA" id="ARBA00023134"/>
    </source>
</evidence>
<dbReference type="GO" id="GO:0003924">
    <property type="term" value="F:GTPase activity"/>
    <property type="evidence" value="ECO:0007669"/>
    <property type="project" value="InterPro"/>
</dbReference>
<proteinExistence type="predicted"/>
<dbReference type="SMART" id="SM00173">
    <property type="entry name" value="RAS"/>
    <property type="match status" value="1"/>
</dbReference>
<sequence>MRDIWIRSGEYFIFCFSLIDKASFGELDAHIENIKRVKDIDYCPMIMVGCKADLETERQVTPEMIQNKVKEYNLTYFETSAMNNNNIQVAIETAMTNLKKIKEEIGFKPKPRRIVHK</sequence>
<dbReference type="PROSITE" id="PS51419">
    <property type="entry name" value="RAB"/>
    <property type="match status" value="1"/>
</dbReference>
<dbReference type="Gene3D" id="3.40.50.300">
    <property type="entry name" value="P-loop containing nucleotide triphosphate hydrolases"/>
    <property type="match status" value="1"/>
</dbReference>
<dbReference type="AlphaFoldDB" id="A0A6B2LLB0"/>
<reference evidence="3" key="1">
    <citation type="journal article" date="2020" name="J. Eukaryot. Microbiol.">
        <title>De novo Sequencing, Assembly and Annotation of the Transcriptome for the Free-Living Testate Amoeba Arcella intermedia.</title>
        <authorList>
            <person name="Ribeiro G.M."/>
            <person name="Porfirio-Sousa A.L."/>
            <person name="Maurer-Alcala X.X."/>
            <person name="Katz L.A."/>
            <person name="Lahr D.J.G."/>
        </authorList>
    </citation>
    <scope>NUCLEOTIDE SEQUENCE</scope>
</reference>
<evidence type="ECO:0000256" key="1">
    <source>
        <dbReference type="ARBA" id="ARBA00022741"/>
    </source>
</evidence>
<protein>
    <submittedName>
        <fullName evidence="3">Uncharacterized protein</fullName>
    </submittedName>
</protein>
<evidence type="ECO:0000313" key="3">
    <source>
        <dbReference type="EMBL" id="NDV37725.1"/>
    </source>
</evidence>
<accession>A0A6B2LLB0</accession>
<dbReference type="SUPFAM" id="SSF52540">
    <property type="entry name" value="P-loop containing nucleoside triphosphate hydrolases"/>
    <property type="match status" value="1"/>
</dbReference>
<dbReference type="InterPro" id="IPR027417">
    <property type="entry name" value="P-loop_NTPase"/>
</dbReference>
<dbReference type="GO" id="GO:0005525">
    <property type="term" value="F:GTP binding"/>
    <property type="evidence" value="ECO:0007669"/>
    <property type="project" value="UniProtKB-KW"/>
</dbReference>
<dbReference type="PANTHER" id="PTHR24070">
    <property type="entry name" value="RAS, DI-RAS, AND RHEB FAMILY MEMBERS OF SMALL GTPASE SUPERFAMILY"/>
    <property type="match status" value="1"/>
</dbReference>
<dbReference type="EMBL" id="GIBP01008756">
    <property type="protein sequence ID" value="NDV37725.1"/>
    <property type="molecule type" value="Transcribed_RNA"/>
</dbReference>
<dbReference type="InterPro" id="IPR001806">
    <property type="entry name" value="Small_GTPase"/>
</dbReference>
<dbReference type="GO" id="GO:0007165">
    <property type="term" value="P:signal transduction"/>
    <property type="evidence" value="ECO:0007669"/>
    <property type="project" value="InterPro"/>
</dbReference>
<dbReference type="GO" id="GO:0016020">
    <property type="term" value="C:membrane"/>
    <property type="evidence" value="ECO:0007669"/>
    <property type="project" value="InterPro"/>
</dbReference>
<organism evidence="3">
    <name type="scientific">Arcella intermedia</name>
    <dbReference type="NCBI Taxonomy" id="1963864"/>
    <lineage>
        <taxon>Eukaryota</taxon>
        <taxon>Amoebozoa</taxon>
        <taxon>Tubulinea</taxon>
        <taxon>Elardia</taxon>
        <taxon>Arcellinida</taxon>
        <taxon>Sphaerothecina</taxon>
        <taxon>Arcellidae</taxon>
        <taxon>Arcella</taxon>
    </lineage>
</organism>
<dbReference type="InterPro" id="IPR020849">
    <property type="entry name" value="Small_GTPase_Ras-type"/>
</dbReference>